<evidence type="ECO:0000313" key="2">
    <source>
        <dbReference type="Proteomes" id="UP001430919"/>
    </source>
</evidence>
<name>A0ABS8MS76_9FLAO</name>
<comment type="caution">
    <text evidence="1">The sequence shown here is derived from an EMBL/GenBank/DDBJ whole genome shotgun (WGS) entry which is preliminary data.</text>
</comment>
<sequence>MDKHSQEEKQSPPMWILLMAPQAGPKLNTKKKHRSSNSLSIRCDWKNNAETRKILHQ</sequence>
<organism evidence="1 2">
    <name type="scientific">Flavobacterium pisciphilum</name>
    <dbReference type="NCBI Taxonomy" id="2893755"/>
    <lineage>
        <taxon>Bacteria</taxon>
        <taxon>Pseudomonadati</taxon>
        <taxon>Bacteroidota</taxon>
        <taxon>Flavobacteriia</taxon>
        <taxon>Flavobacteriales</taxon>
        <taxon>Flavobacteriaceae</taxon>
        <taxon>Flavobacterium</taxon>
    </lineage>
</organism>
<dbReference type="RefSeq" id="WP_191002637.1">
    <property type="nucleotide sequence ID" value="NZ_JAJJMO010000001.1"/>
</dbReference>
<evidence type="ECO:0000313" key="1">
    <source>
        <dbReference type="EMBL" id="MCC9070967.1"/>
    </source>
</evidence>
<proteinExistence type="predicted"/>
<keyword evidence="2" id="KW-1185">Reference proteome</keyword>
<dbReference type="Proteomes" id="UP001430919">
    <property type="component" value="Unassembled WGS sequence"/>
</dbReference>
<protein>
    <submittedName>
        <fullName evidence="1">Uncharacterized protein</fullName>
    </submittedName>
</protein>
<reference evidence="1" key="1">
    <citation type="submission" date="2021-11" db="EMBL/GenBank/DDBJ databases">
        <title>Description of novel Flavobacterium species.</title>
        <authorList>
            <person name="Saticioglu I.B."/>
            <person name="Ay H."/>
            <person name="Altun S."/>
            <person name="Duman M."/>
        </authorList>
    </citation>
    <scope>NUCLEOTIDE SEQUENCE</scope>
    <source>
        <strain evidence="1">F-65</strain>
    </source>
</reference>
<accession>A0ABS8MS76</accession>
<dbReference type="EMBL" id="JAJJMO010000001">
    <property type="protein sequence ID" value="MCC9070967.1"/>
    <property type="molecule type" value="Genomic_DNA"/>
</dbReference>
<gene>
    <name evidence="1" type="ORF">LNQ49_05060</name>
</gene>